<name>A0A6J1RZH0_FRAOC</name>
<dbReference type="Pfam" id="PF03359">
    <property type="entry name" value="GKAP"/>
    <property type="match status" value="1"/>
</dbReference>
<dbReference type="GO" id="GO:0031616">
    <property type="term" value="C:spindle pole centrosome"/>
    <property type="evidence" value="ECO:0007669"/>
    <property type="project" value="TreeGrafter"/>
</dbReference>
<dbReference type="GO" id="GO:0005737">
    <property type="term" value="C:cytoplasm"/>
    <property type="evidence" value="ECO:0007669"/>
    <property type="project" value="TreeGrafter"/>
</dbReference>
<dbReference type="RefSeq" id="XP_026274314.1">
    <property type="nucleotide sequence ID" value="XM_026418529.2"/>
</dbReference>
<dbReference type="PANTHER" id="PTHR12353">
    <property type="entry name" value="DISKS LARGE-ASSOCIATED PROTEIN DAP SAP90/PSD-95-ASSOCIATED PROTEIN"/>
    <property type="match status" value="1"/>
</dbReference>
<dbReference type="GeneID" id="113203715"/>
<comment type="similarity">
    <text evidence="1">Belongs to the SAPAP family.</text>
</comment>
<dbReference type="InterPro" id="IPR005026">
    <property type="entry name" value="SAPAP"/>
</dbReference>
<reference evidence="3" key="1">
    <citation type="submission" date="2025-08" db="UniProtKB">
        <authorList>
            <consortium name="RefSeq"/>
        </authorList>
    </citation>
    <scope>IDENTIFICATION</scope>
    <source>
        <tissue evidence="3">Whole organism</tissue>
    </source>
</reference>
<dbReference type="GO" id="GO:0008017">
    <property type="term" value="F:microtubule binding"/>
    <property type="evidence" value="ECO:0007669"/>
    <property type="project" value="TreeGrafter"/>
</dbReference>
<evidence type="ECO:0000313" key="3">
    <source>
        <dbReference type="RefSeq" id="XP_026274314.1"/>
    </source>
</evidence>
<sequence length="177" mass="19988">MVSVSASHYRDLLNQECTAITGLCDNWQSVLKDSDSCSAIPDDVCGKIQIAIGQAHLLMRKKFEQFRGLISACETNSSERPVTVQDLQGYWEVMYIQVEDIYSKFEEVKKLKQNNWEPLPSPEIKRQPLGNLNKSCGNAASRRKSVGVTKDFTAQAKERLAQAKALARKRMEEQCCQ</sequence>
<dbReference type="Proteomes" id="UP000504606">
    <property type="component" value="Unplaced"/>
</dbReference>
<dbReference type="GO" id="GO:0007346">
    <property type="term" value="P:regulation of mitotic cell cycle"/>
    <property type="evidence" value="ECO:0007669"/>
    <property type="project" value="TreeGrafter"/>
</dbReference>
<dbReference type="AlphaFoldDB" id="A0A6J1RZH0"/>
<evidence type="ECO:0000256" key="1">
    <source>
        <dbReference type="ARBA" id="ARBA00008839"/>
    </source>
</evidence>
<dbReference type="PANTHER" id="PTHR12353:SF1">
    <property type="entry name" value="DISKS LARGE-ASSOCIATED PROTEIN 5"/>
    <property type="match status" value="1"/>
</dbReference>
<organism evidence="2 3">
    <name type="scientific">Frankliniella occidentalis</name>
    <name type="common">Western flower thrips</name>
    <name type="synonym">Euthrips occidentalis</name>
    <dbReference type="NCBI Taxonomy" id="133901"/>
    <lineage>
        <taxon>Eukaryota</taxon>
        <taxon>Metazoa</taxon>
        <taxon>Ecdysozoa</taxon>
        <taxon>Arthropoda</taxon>
        <taxon>Hexapoda</taxon>
        <taxon>Insecta</taxon>
        <taxon>Pterygota</taxon>
        <taxon>Neoptera</taxon>
        <taxon>Paraneoptera</taxon>
        <taxon>Thysanoptera</taxon>
        <taxon>Terebrantia</taxon>
        <taxon>Thripoidea</taxon>
        <taxon>Thripidae</taxon>
        <taxon>Frankliniella</taxon>
    </lineage>
</organism>
<proteinExistence type="inferred from homology"/>
<keyword evidence="2" id="KW-1185">Reference proteome</keyword>
<accession>A0A6J1RZH0</accession>
<dbReference type="GO" id="GO:0023052">
    <property type="term" value="P:signaling"/>
    <property type="evidence" value="ECO:0007669"/>
    <property type="project" value="InterPro"/>
</dbReference>
<gene>
    <name evidence="3" type="primary">LOC113203715</name>
</gene>
<dbReference type="KEGG" id="foc:113203715"/>
<dbReference type="GO" id="GO:0007052">
    <property type="term" value="P:mitotic spindle organization"/>
    <property type="evidence" value="ECO:0007669"/>
    <property type="project" value="TreeGrafter"/>
</dbReference>
<dbReference type="GO" id="GO:0005634">
    <property type="term" value="C:nucleus"/>
    <property type="evidence" value="ECO:0007669"/>
    <property type="project" value="TreeGrafter"/>
</dbReference>
<dbReference type="GO" id="GO:0007059">
    <property type="term" value="P:chromosome segregation"/>
    <property type="evidence" value="ECO:0007669"/>
    <property type="project" value="TreeGrafter"/>
</dbReference>
<dbReference type="GO" id="GO:0051382">
    <property type="term" value="P:kinetochore assembly"/>
    <property type="evidence" value="ECO:0007669"/>
    <property type="project" value="TreeGrafter"/>
</dbReference>
<protein>
    <submittedName>
        <fullName evidence="3">Disks large-associated protein 1</fullName>
    </submittedName>
</protein>
<dbReference type="GO" id="GO:0051642">
    <property type="term" value="P:centrosome localization"/>
    <property type="evidence" value="ECO:0007669"/>
    <property type="project" value="TreeGrafter"/>
</dbReference>
<evidence type="ECO:0000313" key="2">
    <source>
        <dbReference type="Proteomes" id="UP000504606"/>
    </source>
</evidence>
<dbReference type="OrthoDB" id="10023951at2759"/>